<evidence type="ECO:0000256" key="6">
    <source>
        <dbReference type="ARBA" id="ARBA00023143"/>
    </source>
</evidence>
<feature type="domain" description="Flagellar basal-body/hook protein C-terminal" evidence="8">
    <location>
        <begin position="432"/>
        <end position="471"/>
    </location>
</feature>
<dbReference type="EMBL" id="QWEG01000017">
    <property type="protein sequence ID" value="RHW33325.1"/>
    <property type="molecule type" value="Genomic_DNA"/>
</dbReference>
<feature type="domain" description="Flagellar hook-associated protein FlgK helical" evidence="9">
    <location>
        <begin position="102"/>
        <end position="310"/>
    </location>
</feature>
<proteinExistence type="inferred from homology"/>
<evidence type="ECO:0000259" key="8">
    <source>
        <dbReference type="Pfam" id="PF06429"/>
    </source>
</evidence>
<sequence length="474" mass="50921">MYSTFHGLEIGKRAILSQQTALSVTGYNIANANTKGYTRQEAVLNATLPLSSPGMQNGTTPMQKGTGVEVSEFRRIREGYLDKQFHSHSQEAGYWEARSTSLSELESVFDGLSETGVSASIQKFWQSLQELAKKPDNLSLRAVAVASGKDVADQLNKIHADIAQIETSMSYQLTAKANEITVTANEIAALNLKIAQVTAGGNQANDLMDRRDLLLDQLSSLVKIEPSPGKNGQMHVTIDGVQLVNGKDSAGFTIDPVTGEAKVGDSTISLTGGALKGLLDTRNETIPDLRAKIDAMATAIAESMNGIHSAENARSLEYFEMNTPPEKLLFFVDKDDPNQPPASADRMVINPKLMNFPAKLAAAASDSIGDGTNVLAMSEALLGKMNINGTNASPAEFFNLLAGQLGTELRTALDWSGNADALLQQTDNQRQSISGVSTDEELTNMVKYQQAYNAAARYVSAVNELLNTLINGMK</sequence>
<dbReference type="PANTHER" id="PTHR30033">
    <property type="entry name" value="FLAGELLAR HOOK-ASSOCIATED PROTEIN 1"/>
    <property type="match status" value="1"/>
</dbReference>
<dbReference type="GO" id="GO:0005198">
    <property type="term" value="F:structural molecule activity"/>
    <property type="evidence" value="ECO:0007669"/>
    <property type="project" value="InterPro"/>
</dbReference>
<accession>A0A417YK10</accession>
<dbReference type="InterPro" id="IPR002371">
    <property type="entry name" value="FlgK"/>
</dbReference>
<dbReference type="GO" id="GO:0044780">
    <property type="term" value="P:bacterial-type flagellum assembly"/>
    <property type="evidence" value="ECO:0007669"/>
    <property type="project" value="InterPro"/>
</dbReference>
<comment type="caution">
    <text evidence="10">The sequence shown here is derived from an EMBL/GenBank/DDBJ whole genome shotgun (WGS) entry which is preliminary data.</text>
</comment>
<feature type="domain" description="Flagellar basal body rod protein N-terminal" evidence="7">
    <location>
        <begin position="12"/>
        <end position="38"/>
    </location>
</feature>
<dbReference type="InterPro" id="IPR001444">
    <property type="entry name" value="Flag_bb_rod_N"/>
</dbReference>
<dbReference type="NCBIfam" id="TIGR02492">
    <property type="entry name" value="flgK_ends"/>
    <property type="match status" value="1"/>
</dbReference>
<keyword evidence="6" id="KW-0975">Bacterial flagellum</keyword>
<keyword evidence="5" id="KW-0964">Secreted</keyword>
<dbReference type="RefSeq" id="WP_118923998.1">
    <property type="nucleotide sequence ID" value="NZ_QWEG01000017.1"/>
</dbReference>
<dbReference type="Pfam" id="PF22638">
    <property type="entry name" value="FlgK_D1"/>
    <property type="match status" value="1"/>
</dbReference>
<dbReference type="OrthoDB" id="9802553at2"/>
<protein>
    <recommendedName>
        <fullName evidence="4">Flagellar hook-associated protein 1</fullName>
    </recommendedName>
</protein>
<evidence type="ECO:0000256" key="4">
    <source>
        <dbReference type="ARBA" id="ARBA00016244"/>
    </source>
</evidence>
<evidence type="ECO:0000256" key="1">
    <source>
        <dbReference type="ARBA" id="ARBA00004365"/>
    </source>
</evidence>
<reference evidence="10 11" key="1">
    <citation type="journal article" date="2017" name="Int. J. Syst. Evol. Microbiol.">
        <title>Bacillus notoginsengisoli sp. nov., a novel bacterium isolated from the rhizosphere of Panax notoginseng.</title>
        <authorList>
            <person name="Zhang M.Y."/>
            <person name="Cheng J."/>
            <person name="Cai Y."/>
            <person name="Zhang T.Y."/>
            <person name="Wu Y.Y."/>
            <person name="Manikprabhu D."/>
            <person name="Li W.J."/>
            <person name="Zhang Y.X."/>
        </authorList>
    </citation>
    <scope>NUCLEOTIDE SEQUENCE [LARGE SCALE GENOMIC DNA]</scope>
    <source>
        <strain evidence="10 11">JCM 30743</strain>
    </source>
</reference>
<evidence type="ECO:0000256" key="3">
    <source>
        <dbReference type="ARBA" id="ARBA00009677"/>
    </source>
</evidence>
<keyword evidence="10" id="KW-0966">Cell projection</keyword>
<evidence type="ECO:0000313" key="11">
    <source>
        <dbReference type="Proteomes" id="UP000284416"/>
    </source>
</evidence>
<keyword evidence="11" id="KW-1185">Reference proteome</keyword>
<dbReference type="InterPro" id="IPR010930">
    <property type="entry name" value="Flg_bb/hook_C_dom"/>
</dbReference>
<name>A0A417YK10_9BACI</name>
<keyword evidence="10" id="KW-0969">Cilium</keyword>
<dbReference type="Pfam" id="PF06429">
    <property type="entry name" value="Flg_bbr_C"/>
    <property type="match status" value="1"/>
</dbReference>
<dbReference type="Proteomes" id="UP000284416">
    <property type="component" value="Unassembled WGS sequence"/>
</dbReference>
<dbReference type="GO" id="GO:0009424">
    <property type="term" value="C:bacterial-type flagellum hook"/>
    <property type="evidence" value="ECO:0007669"/>
    <property type="project" value="InterPro"/>
</dbReference>
<comment type="subcellular location">
    <subcellularLocation>
        <location evidence="1">Bacterial flagellum</location>
    </subcellularLocation>
    <subcellularLocation>
        <location evidence="2">Secreted</location>
    </subcellularLocation>
</comment>
<evidence type="ECO:0000259" key="7">
    <source>
        <dbReference type="Pfam" id="PF00460"/>
    </source>
</evidence>
<evidence type="ECO:0000256" key="5">
    <source>
        <dbReference type="ARBA" id="ARBA00022525"/>
    </source>
</evidence>
<evidence type="ECO:0000256" key="2">
    <source>
        <dbReference type="ARBA" id="ARBA00004613"/>
    </source>
</evidence>
<dbReference type="InterPro" id="IPR053927">
    <property type="entry name" value="FlgK_helical"/>
</dbReference>
<keyword evidence="10" id="KW-0282">Flagellum</keyword>
<dbReference type="GO" id="GO:0005576">
    <property type="term" value="C:extracellular region"/>
    <property type="evidence" value="ECO:0007669"/>
    <property type="project" value="UniProtKB-SubCell"/>
</dbReference>
<evidence type="ECO:0000259" key="9">
    <source>
        <dbReference type="Pfam" id="PF22638"/>
    </source>
</evidence>
<dbReference type="Pfam" id="PF00460">
    <property type="entry name" value="Flg_bb_rod"/>
    <property type="match status" value="1"/>
</dbReference>
<dbReference type="PANTHER" id="PTHR30033:SF1">
    <property type="entry name" value="FLAGELLAR HOOK-ASSOCIATED PROTEIN 1"/>
    <property type="match status" value="1"/>
</dbReference>
<comment type="similarity">
    <text evidence="3">Belongs to the flagella basal body rod proteins family.</text>
</comment>
<evidence type="ECO:0000313" key="10">
    <source>
        <dbReference type="EMBL" id="RHW33325.1"/>
    </source>
</evidence>
<dbReference type="SUPFAM" id="SSF64518">
    <property type="entry name" value="Phase 1 flagellin"/>
    <property type="match status" value="1"/>
</dbReference>
<dbReference type="AlphaFoldDB" id="A0A417YK10"/>
<organism evidence="10 11">
    <name type="scientific">Neobacillus notoginsengisoli</name>
    <dbReference type="NCBI Taxonomy" id="1578198"/>
    <lineage>
        <taxon>Bacteria</taxon>
        <taxon>Bacillati</taxon>
        <taxon>Bacillota</taxon>
        <taxon>Bacilli</taxon>
        <taxon>Bacillales</taxon>
        <taxon>Bacillaceae</taxon>
        <taxon>Neobacillus</taxon>
    </lineage>
</organism>
<gene>
    <name evidence="10" type="primary">flgK</name>
    <name evidence="10" type="ORF">D1B31_20640</name>
</gene>